<dbReference type="InterPro" id="IPR001584">
    <property type="entry name" value="Integrase_cat-core"/>
</dbReference>
<dbReference type="PANTHER" id="PTHR42648:SF25">
    <property type="entry name" value="RNA-DIRECTED DNA POLYMERASE"/>
    <property type="match status" value="1"/>
</dbReference>
<accession>A0A8I6XHP4</accession>
<feature type="compositionally biased region" description="Polar residues" evidence="6">
    <location>
        <begin position="624"/>
        <end position="637"/>
    </location>
</feature>
<evidence type="ECO:0000256" key="1">
    <source>
        <dbReference type="ARBA" id="ARBA00022670"/>
    </source>
</evidence>
<feature type="compositionally biased region" description="Low complexity" evidence="6">
    <location>
        <begin position="609"/>
        <end position="623"/>
    </location>
</feature>
<feature type="region of interest" description="Disordered" evidence="6">
    <location>
        <begin position="530"/>
        <end position="639"/>
    </location>
</feature>
<reference evidence="9" key="3">
    <citation type="submission" date="2022-01" db="UniProtKB">
        <authorList>
            <consortium name="EnsemblPlants"/>
        </authorList>
    </citation>
    <scope>IDENTIFICATION</scope>
    <source>
        <strain evidence="9">subsp. vulgare</strain>
    </source>
</reference>
<evidence type="ECO:0000256" key="4">
    <source>
        <dbReference type="ARBA" id="ARBA00022801"/>
    </source>
</evidence>
<dbReference type="GO" id="GO:0003676">
    <property type="term" value="F:nucleic acid binding"/>
    <property type="evidence" value="ECO:0007669"/>
    <property type="project" value="InterPro"/>
</dbReference>
<name>A0A8I6XHP4_HORVV</name>
<dbReference type="SUPFAM" id="SSF56672">
    <property type="entry name" value="DNA/RNA polymerases"/>
    <property type="match status" value="1"/>
</dbReference>
<dbReference type="Proteomes" id="UP000011116">
    <property type="component" value="Chromosome 2H"/>
</dbReference>
<evidence type="ECO:0000256" key="5">
    <source>
        <dbReference type="PROSITE-ProRule" id="PRU00047"/>
    </source>
</evidence>
<dbReference type="Gene3D" id="4.10.60.10">
    <property type="entry name" value="Zinc finger, CCHC-type"/>
    <property type="match status" value="1"/>
</dbReference>
<dbReference type="InterPro" id="IPR036875">
    <property type="entry name" value="Znf_CCHC_sf"/>
</dbReference>
<keyword evidence="10" id="KW-1185">Reference proteome</keyword>
<dbReference type="InterPro" id="IPR036397">
    <property type="entry name" value="RNaseH_sf"/>
</dbReference>
<feature type="domain" description="Integrase catalytic" evidence="8">
    <location>
        <begin position="257"/>
        <end position="433"/>
    </location>
</feature>
<dbReference type="InterPro" id="IPR054722">
    <property type="entry name" value="PolX-like_BBD"/>
</dbReference>
<evidence type="ECO:0000259" key="7">
    <source>
        <dbReference type="PROSITE" id="PS50158"/>
    </source>
</evidence>
<evidence type="ECO:0000259" key="8">
    <source>
        <dbReference type="PROSITE" id="PS50994"/>
    </source>
</evidence>
<evidence type="ECO:0000313" key="9">
    <source>
        <dbReference type="EnsemblPlants" id="HORVU.MOREX.r3.2HG0204400.1.CDS1"/>
    </source>
</evidence>
<protein>
    <recommendedName>
        <fullName evidence="11">Polyprotein</fullName>
    </recommendedName>
</protein>
<dbReference type="InterPro" id="IPR013103">
    <property type="entry name" value="RVT_2"/>
</dbReference>
<dbReference type="Pfam" id="PF22936">
    <property type="entry name" value="Pol_BBD"/>
    <property type="match status" value="1"/>
</dbReference>
<dbReference type="AlphaFoldDB" id="A0A8I6XHP4"/>
<reference evidence="10" key="1">
    <citation type="journal article" date="2012" name="Nature">
        <title>A physical, genetic and functional sequence assembly of the barley genome.</title>
        <authorList>
            <consortium name="The International Barley Genome Sequencing Consortium"/>
            <person name="Mayer K.F."/>
            <person name="Waugh R."/>
            <person name="Brown J.W."/>
            <person name="Schulman A."/>
            <person name="Langridge P."/>
            <person name="Platzer M."/>
            <person name="Fincher G.B."/>
            <person name="Muehlbauer G.J."/>
            <person name="Sato K."/>
            <person name="Close T.J."/>
            <person name="Wise R.P."/>
            <person name="Stein N."/>
        </authorList>
    </citation>
    <scope>NUCLEOTIDE SEQUENCE [LARGE SCALE GENOMIC DNA]</scope>
    <source>
        <strain evidence="10">cv. Morex</strain>
    </source>
</reference>
<dbReference type="Pfam" id="PF25597">
    <property type="entry name" value="SH3_retrovirus"/>
    <property type="match status" value="1"/>
</dbReference>
<dbReference type="PROSITE" id="PS50994">
    <property type="entry name" value="INTEGRASE"/>
    <property type="match status" value="1"/>
</dbReference>
<dbReference type="Pfam" id="PF00665">
    <property type="entry name" value="rve"/>
    <property type="match status" value="1"/>
</dbReference>
<proteinExistence type="predicted"/>
<dbReference type="PANTHER" id="PTHR42648">
    <property type="entry name" value="TRANSPOSASE, PUTATIVE-RELATED"/>
    <property type="match status" value="1"/>
</dbReference>
<feature type="domain" description="CCHC-type" evidence="7">
    <location>
        <begin position="5"/>
        <end position="21"/>
    </location>
</feature>
<dbReference type="InterPro" id="IPR001878">
    <property type="entry name" value="Znf_CCHC"/>
</dbReference>
<evidence type="ECO:0000256" key="2">
    <source>
        <dbReference type="ARBA" id="ARBA00022723"/>
    </source>
</evidence>
<evidence type="ECO:0000256" key="6">
    <source>
        <dbReference type="SAM" id="MobiDB-lite"/>
    </source>
</evidence>
<organism evidence="9 10">
    <name type="scientific">Hordeum vulgare subsp. vulgare</name>
    <name type="common">Domesticated barley</name>
    <dbReference type="NCBI Taxonomy" id="112509"/>
    <lineage>
        <taxon>Eukaryota</taxon>
        <taxon>Viridiplantae</taxon>
        <taxon>Streptophyta</taxon>
        <taxon>Embryophyta</taxon>
        <taxon>Tracheophyta</taxon>
        <taxon>Spermatophyta</taxon>
        <taxon>Magnoliopsida</taxon>
        <taxon>Liliopsida</taxon>
        <taxon>Poales</taxon>
        <taxon>Poaceae</taxon>
        <taxon>BOP clade</taxon>
        <taxon>Pooideae</taxon>
        <taxon>Triticodae</taxon>
        <taxon>Triticeae</taxon>
        <taxon>Hordeinae</taxon>
        <taxon>Hordeum</taxon>
    </lineage>
</organism>
<dbReference type="InterPro" id="IPR025724">
    <property type="entry name" value="GAG-pre-integrase_dom"/>
</dbReference>
<sequence length="898" mass="100714">MFEVKCYNCNEMGHFAKNCPEPDKREIKANLAMEEDEGPGLLMAEVCDLAETVVVKPSRKVLLHEKNVTPKLSGDHNVSWYLDTGASNHMTGCKEKFLELEYDVDGSVKFGDGSNVEICGQGSVLFEGLTGEHRILTGVYYIPRLRNNIIFIGKLDENGCKVDIESGVMTIFDNLRNVLARVNRTRNRLYIINLDQSQPECWLAKSDDDSWLWHARFGHVNFYALKKMSKMEMVSGMPGIDHVDRVCDGCLVGKQHRMPFPAQSTYRASDAIELLHGDLCGPITSATHAGKKYFFLVVDNYSRYMWVVLLRSKDEAFEAFKKLKAATEMEHKLKVRALRIDRGGEFTSNEFNDYCEKIGIKRFLTAPYTPQQNGVVERRNRTVVDMARSLLNSKNLPGTFWGEAVSTAVYLLNRAPTKAVIGKTPYEAIYGRKPNVSHLRTFGCVAHVKTVEPHLSKLVDRSTKMVFIGYESSSGTKAYRFYDPQTKRLRISRDVVFEENQAWNWSAAADDAPKSNIFAVEFPTDDDVGEDVQVVGKTPNQGDHNGSDHHGADTDDDAHRSQGDSDNAAHDTGGDLDDNIDNEAHSDDDNQDDGHGHDDYADDTDVDDTPGSQPSSSSASTPTQFVSPPSQATTDSSGPRRYKTLKKVYKYTKPVTLEYSGLCLFGVEEPANFVEASKSPSWTHAMDEEMKAIESNGTWTLVTRPPNQKTVGLKWVYKLKKDTKGAIVKYKARLVAKGYVQRQGVDYDEVFAPVARIETVRVLLALAAQEDWKVHHMDVKSAFLNGDLTEEVYVEQPLGYEKKGEEGKVYKLKKALYGLNQVPRAWNSKLDRSLVSLGFKRCPLEHAVYTKNSKGSNLLVGVYVDDLIITGDSIQKIERFKAQMKNKFSMSDLGLLSY</sequence>
<dbReference type="Pfam" id="PF13976">
    <property type="entry name" value="gag_pre-integrs"/>
    <property type="match status" value="1"/>
</dbReference>
<reference evidence="9" key="2">
    <citation type="submission" date="2020-10" db="EMBL/GenBank/DDBJ databases">
        <authorList>
            <person name="Scholz U."/>
            <person name="Mascher M."/>
            <person name="Fiebig A."/>
        </authorList>
    </citation>
    <scope>NUCLEOTIDE SEQUENCE [LARGE SCALE GENOMIC DNA]</scope>
    <source>
        <strain evidence="9">cv. Morex</strain>
    </source>
</reference>
<feature type="compositionally biased region" description="Basic and acidic residues" evidence="6">
    <location>
        <begin position="545"/>
        <end position="573"/>
    </location>
</feature>
<dbReference type="SUPFAM" id="SSF57756">
    <property type="entry name" value="Retrovirus zinc finger-like domains"/>
    <property type="match status" value="1"/>
</dbReference>
<dbReference type="InterPro" id="IPR012337">
    <property type="entry name" value="RNaseH-like_sf"/>
</dbReference>
<keyword evidence="2" id="KW-0479">Metal-binding</keyword>
<dbReference type="Pfam" id="PF00098">
    <property type="entry name" value="zf-CCHC"/>
    <property type="match status" value="1"/>
</dbReference>
<evidence type="ECO:0008006" key="11">
    <source>
        <dbReference type="Google" id="ProtNLM"/>
    </source>
</evidence>
<keyword evidence="5" id="KW-0863">Zinc-finger</keyword>
<dbReference type="SMART" id="SM00343">
    <property type="entry name" value="ZnF_C2HC"/>
    <property type="match status" value="1"/>
</dbReference>
<dbReference type="PROSITE" id="PS50158">
    <property type="entry name" value="ZF_CCHC"/>
    <property type="match status" value="1"/>
</dbReference>
<keyword evidence="4" id="KW-0378">Hydrolase</keyword>
<dbReference type="GO" id="GO:0006508">
    <property type="term" value="P:proteolysis"/>
    <property type="evidence" value="ECO:0007669"/>
    <property type="project" value="UniProtKB-KW"/>
</dbReference>
<dbReference type="SUPFAM" id="SSF53098">
    <property type="entry name" value="Ribonuclease H-like"/>
    <property type="match status" value="1"/>
</dbReference>
<keyword evidence="5" id="KW-0862">Zinc</keyword>
<feature type="compositionally biased region" description="Basic and acidic residues" evidence="6">
    <location>
        <begin position="582"/>
        <end position="599"/>
    </location>
</feature>
<evidence type="ECO:0000313" key="10">
    <source>
        <dbReference type="Proteomes" id="UP000011116"/>
    </source>
</evidence>
<dbReference type="InterPro" id="IPR043502">
    <property type="entry name" value="DNA/RNA_pol_sf"/>
</dbReference>
<dbReference type="Pfam" id="PF07727">
    <property type="entry name" value="RVT_2"/>
    <property type="match status" value="1"/>
</dbReference>
<dbReference type="InterPro" id="IPR057670">
    <property type="entry name" value="SH3_retrovirus"/>
</dbReference>
<dbReference type="GO" id="GO:0008270">
    <property type="term" value="F:zinc ion binding"/>
    <property type="evidence" value="ECO:0007669"/>
    <property type="project" value="UniProtKB-KW"/>
</dbReference>
<evidence type="ECO:0000256" key="3">
    <source>
        <dbReference type="ARBA" id="ARBA00022750"/>
    </source>
</evidence>
<dbReference type="Gramene" id="HORVU.MOREX.r3.2HG0204400.1">
    <property type="protein sequence ID" value="HORVU.MOREX.r3.2HG0204400.1.CDS1"/>
    <property type="gene ID" value="HORVU.MOREX.r3.2HG0204400"/>
</dbReference>
<dbReference type="Gene3D" id="3.30.420.10">
    <property type="entry name" value="Ribonuclease H-like superfamily/Ribonuclease H"/>
    <property type="match status" value="1"/>
</dbReference>
<dbReference type="EnsemblPlants" id="HORVU.MOREX.r3.2HG0204400.1">
    <property type="protein sequence ID" value="HORVU.MOREX.r3.2HG0204400.1.CDS1"/>
    <property type="gene ID" value="HORVU.MOREX.r3.2HG0204400"/>
</dbReference>
<keyword evidence="1" id="KW-0645">Protease</keyword>
<dbReference type="GO" id="GO:0004190">
    <property type="term" value="F:aspartic-type endopeptidase activity"/>
    <property type="evidence" value="ECO:0007669"/>
    <property type="project" value="UniProtKB-KW"/>
</dbReference>
<keyword evidence="3" id="KW-0064">Aspartyl protease</keyword>
<dbReference type="GO" id="GO:0015074">
    <property type="term" value="P:DNA integration"/>
    <property type="evidence" value="ECO:0007669"/>
    <property type="project" value="InterPro"/>
</dbReference>
<dbReference type="InterPro" id="IPR039537">
    <property type="entry name" value="Retrotran_Ty1/copia-like"/>
</dbReference>